<dbReference type="EMBL" id="MRZV01000161">
    <property type="protein sequence ID" value="PIK56891.1"/>
    <property type="molecule type" value="Genomic_DNA"/>
</dbReference>
<proteinExistence type="predicted"/>
<keyword evidence="1" id="KW-0540">Nuclease</keyword>
<evidence type="ECO:0000313" key="3">
    <source>
        <dbReference type="Proteomes" id="UP000230750"/>
    </source>
</evidence>
<dbReference type="OrthoDB" id="6159600at2759"/>
<evidence type="ECO:0000313" key="2">
    <source>
        <dbReference type="EMBL" id="PIK56891.1"/>
    </source>
</evidence>
<dbReference type="AlphaFoldDB" id="A0A2G8L9G1"/>
<gene>
    <name evidence="2" type="ORF">BSL78_06217</name>
</gene>
<comment type="caution">
    <text evidence="2">The sequence shown here is derived from an EMBL/GenBank/DDBJ whole genome shotgun (WGS) entry which is preliminary data.</text>
</comment>
<dbReference type="Proteomes" id="UP000230750">
    <property type="component" value="Unassembled WGS sequence"/>
</dbReference>
<sequence length="191" mass="21333">MATQSGLLAKAAAVSAIEQSAGYTSLHSDGTSRQNQGMRKKYVNFLVSTDSGVVATAIQDHHSADAQAQLEGTKTMFAELKQVLNIPDATECQKRTNDLIIKNKNLMQDRSSVMNNFAGRYEQWRRSLLPAVVENWVNLSRETKNVLTTVNDAYCLAHPILSFQEVADKAVNEWERIETDGRKIDRETITM</sequence>
<dbReference type="InterPro" id="IPR022894">
    <property type="entry name" value="Oligoribonuclease"/>
</dbReference>
<accession>A0A2G8L9G1</accession>
<name>A0A2G8L9G1_STIJA</name>
<keyword evidence="1" id="KW-0378">Hydrolase</keyword>
<reference evidence="2 3" key="1">
    <citation type="journal article" date="2017" name="PLoS Biol.">
        <title>The sea cucumber genome provides insights into morphological evolution and visceral regeneration.</title>
        <authorList>
            <person name="Zhang X."/>
            <person name="Sun L."/>
            <person name="Yuan J."/>
            <person name="Sun Y."/>
            <person name="Gao Y."/>
            <person name="Zhang L."/>
            <person name="Li S."/>
            <person name="Dai H."/>
            <person name="Hamel J.F."/>
            <person name="Liu C."/>
            <person name="Yu Y."/>
            <person name="Liu S."/>
            <person name="Lin W."/>
            <person name="Guo K."/>
            <person name="Jin S."/>
            <person name="Xu P."/>
            <person name="Storey K.B."/>
            <person name="Huan P."/>
            <person name="Zhang T."/>
            <person name="Zhou Y."/>
            <person name="Zhang J."/>
            <person name="Lin C."/>
            <person name="Li X."/>
            <person name="Xing L."/>
            <person name="Huo D."/>
            <person name="Sun M."/>
            <person name="Wang L."/>
            <person name="Mercier A."/>
            <person name="Li F."/>
            <person name="Yang H."/>
            <person name="Xiang J."/>
        </authorList>
    </citation>
    <scope>NUCLEOTIDE SEQUENCE [LARGE SCALE GENOMIC DNA]</scope>
    <source>
        <strain evidence="2">Shaxun</strain>
        <tissue evidence="2">Muscle</tissue>
    </source>
</reference>
<protein>
    <submittedName>
        <fullName evidence="2">Uncharacterized protein</fullName>
    </submittedName>
</protein>
<organism evidence="2 3">
    <name type="scientific">Stichopus japonicus</name>
    <name type="common">Sea cucumber</name>
    <dbReference type="NCBI Taxonomy" id="307972"/>
    <lineage>
        <taxon>Eukaryota</taxon>
        <taxon>Metazoa</taxon>
        <taxon>Echinodermata</taxon>
        <taxon>Eleutherozoa</taxon>
        <taxon>Echinozoa</taxon>
        <taxon>Holothuroidea</taxon>
        <taxon>Aspidochirotacea</taxon>
        <taxon>Aspidochirotida</taxon>
        <taxon>Stichopodidae</taxon>
        <taxon>Apostichopus</taxon>
    </lineage>
</organism>
<dbReference type="PANTHER" id="PTHR11046:SF29">
    <property type="match status" value="1"/>
</dbReference>
<dbReference type="GO" id="GO:0000175">
    <property type="term" value="F:3'-5'-RNA exonuclease activity"/>
    <property type="evidence" value="ECO:0007669"/>
    <property type="project" value="InterPro"/>
</dbReference>
<evidence type="ECO:0000256" key="1">
    <source>
        <dbReference type="ARBA" id="ARBA00022722"/>
    </source>
</evidence>
<dbReference type="PANTHER" id="PTHR11046">
    <property type="entry name" value="OLIGORIBONUCLEASE, MITOCHONDRIAL"/>
    <property type="match status" value="1"/>
</dbReference>
<keyword evidence="3" id="KW-1185">Reference proteome</keyword>